<comment type="caution">
    <text evidence="8">The sequence shown here is derived from an EMBL/GenBank/DDBJ whole genome shotgun (WGS) entry which is preliminary data.</text>
</comment>
<dbReference type="InterPro" id="IPR002182">
    <property type="entry name" value="NB-ARC"/>
</dbReference>
<dbReference type="SUPFAM" id="SSF52540">
    <property type="entry name" value="P-loop containing nucleoside triphosphate hydrolases"/>
    <property type="match status" value="1"/>
</dbReference>
<feature type="region of interest" description="Disordered" evidence="5">
    <location>
        <begin position="35"/>
        <end position="63"/>
    </location>
</feature>
<dbReference type="InterPro" id="IPR057135">
    <property type="entry name" value="At4g27190-like_LRR"/>
</dbReference>
<dbReference type="InterPro" id="IPR042197">
    <property type="entry name" value="Apaf_helical"/>
</dbReference>
<dbReference type="Gene3D" id="3.40.50.300">
    <property type="entry name" value="P-loop containing nucleotide triphosphate hydrolases"/>
    <property type="match status" value="1"/>
</dbReference>
<feature type="compositionally biased region" description="Polar residues" evidence="5">
    <location>
        <begin position="53"/>
        <end position="63"/>
    </location>
</feature>
<organism evidence="8 9">
    <name type="scientific">Linum tenue</name>
    <dbReference type="NCBI Taxonomy" id="586396"/>
    <lineage>
        <taxon>Eukaryota</taxon>
        <taxon>Viridiplantae</taxon>
        <taxon>Streptophyta</taxon>
        <taxon>Embryophyta</taxon>
        <taxon>Tracheophyta</taxon>
        <taxon>Spermatophyta</taxon>
        <taxon>Magnoliopsida</taxon>
        <taxon>eudicotyledons</taxon>
        <taxon>Gunneridae</taxon>
        <taxon>Pentapetalae</taxon>
        <taxon>rosids</taxon>
        <taxon>fabids</taxon>
        <taxon>Malpighiales</taxon>
        <taxon>Linaceae</taxon>
        <taxon>Linum</taxon>
    </lineage>
</organism>
<sequence length="1304" mass="147409">MDLKIWTIWSFFWQVAVAVTSLVVAVTFLLKKKKKNSKPSDDTPKSSESESSGAEQQQTSSTPCSWPVEYEVFLSFRGPDVRANFADFLHKFLVRYKIRTFLDDEELRKGEKIAPSLVKAIEESKVYIPVLSPNYARSKWCLQELAQMMKCCNQGNGHIMLPIFFMVEPRDVRRQDGPYKAAFQHHRKKYDAETIDEWKEALQEVGAMKGWHITESDGQGAIIDEVVAKVWSHLTQNYTLVTDELIGIDSHVEEVTNLLNLGCEGVKIIGIYGMGGIGKTTIAKAVYNKVQAQLDHYIFVEDVREILVGHDGAINLQSKIISGILRIDYKVKDASEGIRVIRERICKRRALIVLDDVDDRFEFDLILGKLDDFSSETRIIITTRNKRVLDVLQEFKLYEPGEMSPDHALQLFNKHAFGTDNPQEEEAILSEEFVKVATGLPLALKVVGSLLFRQDREFWQAKLIELKDLPPTKVQERLKISYNELSYNEKQIFLDIACSFIGENKVFPLYMWTDCKFYPESGIKTLVLRCLIKFNERNEFWMHDHVRDLGRAIIHEEDNQRPWKRSRICSNEDAFDMLEREEGSDLVEVLRVNMADENLQLTDQVFKKFSGLRYLEVQHGRLTGDFKGILPSIRWLRLHECSSIPIDLNLNKLVILDMHSCPVEDDWRGWGGIKVTCKLKAINLSFCGELTTAPNLSHCRSLEFIHFWTCWEMRGELHVGSFKNLKVLSLTMTKITKLNGDFARLKNLQEIVAGHLTQLPAGISWLSSLKILKLTSLVSELEEVAALPPSLKQLALSSSRVPNLSELRDLEHLSFERCDQLEIPGDIWKLSKLTTLELWDSSFSNSGIIVSVFPSSLKSLLISGCEPLEKLPSLANLNNLKELRLMRVQVHEVQGLGDLRMLETLVISSGPNLGNLDGLENLLLLKTLKVENCCLLKELPSLSNLTKLQLLEISSCQLLSEIQGLGEPEECSLSSLYIIDCPSLANTGGLLQALGLSEAHDQPMEQLLPCVWKLARLRKLVLYAFETDGHHLSSREQFLDVSGLRDIEELLIFGYKQLTKVYGLEKLETLRSLSISDCTSVRELPDLSGLKNLKNLNIGGCTQLIEITGLERLASLEVLDMSGCKCIRKLPDLSTLRNLVELVVDECTQLSEVTILERSESLRSLSMVDCSSIAQLPNLSRFVNLKSLQISRCTRLSEVKGLERLEWLEYLSMSGCSWIKELPDLSGLENVVTLDISGCTGLTEVVGLENLEALQALQMANCKSIKQLPDLSGLKHLRELDITGCTQLAEVAGVHNFEGLVIKL</sequence>
<evidence type="ECO:0000259" key="7">
    <source>
        <dbReference type="PROSITE" id="PS50104"/>
    </source>
</evidence>
<evidence type="ECO:0000256" key="3">
    <source>
        <dbReference type="ARBA" id="ARBA00022821"/>
    </source>
</evidence>
<feature type="domain" description="TIR" evidence="7">
    <location>
        <begin position="68"/>
        <end position="230"/>
    </location>
</feature>
<evidence type="ECO:0000256" key="2">
    <source>
        <dbReference type="ARBA" id="ARBA00022737"/>
    </source>
</evidence>
<dbReference type="Pfam" id="PF00931">
    <property type="entry name" value="NB-ARC"/>
    <property type="match status" value="1"/>
</dbReference>
<dbReference type="InterPro" id="IPR032675">
    <property type="entry name" value="LRR_dom_sf"/>
</dbReference>
<gene>
    <name evidence="8" type="ORF">LITE_LOCUS42879</name>
</gene>
<protein>
    <recommendedName>
        <fullName evidence="7">TIR domain-containing protein</fullName>
    </recommendedName>
</protein>
<reference evidence="8" key="1">
    <citation type="submission" date="2022-08" db="EMBL/GenBank/DDBJ databases">
        <authorList>
            <person name="Gutierrez-Valencia J."/>
        </authorList>
    </citation>
    <scope>NUCLEOTIDE SEQUENCE</scope>
</reference>
<name>A0AAV0QHC6_9ROSI</name>
<dbReference type="Proteomes" id="UP001154282">
    <property type="component" value="Unassembled WGS sequence"/>
</dbReference>
<dbReference type="Pfam" id="PF01582">
    <property type="entry name" value="TIR"/>
    <property type="match status" value="1"/>
</dbReference>
<keyword evidence="6" id="KW-0472">Membrane</keyword>
<dbReference type="GO" id="GO:0043531">
    <property type="term" value="F:ADP binding"/>
    <property type="evidence" value="ECO:0007669"/>
    <property type="project" value="InterPro"/>
</dbReference>
<keyword evidence="9" id="KW-1185">Reference proteome</keyword>
<evidence type="ECO:0000256" key="1">
    <source>
        <dbReference type="ARBA" id="ARBA00022614"/>
    </source>
</evidence>
<evidence type="ECO:0000256" key="6">
    <source>
        <dbReference type="SAM" id="Phobius"/>
    </source>
</evidence>
<dbReference type="Gene3D" id="3.80.10.10">
    <property type="entry name" value="Ribonuclease Inhibitor"/>
    <property type="match status" value="4"/>
</dbReference>
<dbReference type="SMART" id="SM00255">
    <property type="entry name" value="TIR"/>
    <property type="match status" value="1"/>
</dbReference>
<dbReference type="GO" id="GO:0051707">
    <property type="term" value="P:response to other organism"/>
    <property type="evidence" value="ECO:0007669"/>
    <property type="project" value="UniProtKB-ARBA"/>
</dbReference>
<dbReference type="EMBL" id="CAMGYJ010000009">
    <property type="protein sequence ID" value="CAI0543582.1"/>
    <property type="molecule type" value="Genomic_DNA"/>
</dbReference>
<dbReference type="InterPro" id="IPR058192">
    <property type="entry name" value="WHD_ROQ1-like"/>
</dbReference>
<feature type="transmembrane region" description="Helical" evidence="6">
    <location>
        <begin position="6"/>
        <end position="30"/>
    </location>
</feature>
<evidence type="ECO:0000313" key="8">
    <source>
        <dbReference type="EMBL" id="CAI0543582.1"/>
    </source>
</evidence>
<keyword evidence="4" id="KW-0520">NAD</keyword>
<dbReference type="InterPro" id="IPR000157">
    <property type="entry name" value="TIR_dom"/>
</dbReference>
<keyword evidence="3" id="KW-0611">Plant defense</keyword>
<dbReference type="GO" id="GO:0006952">
    <property type="term" value="P:defense response"/>
    <property type="evidence" value="ECO:0007669"/>
    <property type="project" value="UniProtKB-KW"/>
</dbReference>
<accession>A0AAV0QHC6</accession>
<keyword evidence="2" id="KW-0677">Repeat</keyword>
<keyword evidence="6" id="KW-0812">Transmembrane</keyword>
<dbReference type="GO" id="GO:0007165">
    <property type="term" value="P:signal transduction"/>
    <property type="evidence" value="ECO:0007669"/>
    <property type="project" value="InterPro"/>
</dbReference>
<dbReference type="Gene3D" id="1.10.8.430">
    <property type="entry name" value="Helical domain of apoptotic protease-activating factors"/>
    <property type="match status" value="1"/>
</dbReference>
<dbReference type="Pfam" id="PF23247">
    <property type="entry name" value="LRR_RPS2"/>
    <property type="match status" value="1"/>
</dbReference>
<feature type="compositionally biased region" description="Basic and acidic residues" evidence="5">
    <location>
        <begin position="38"/>
        <end position="48"/>
    </location>
</feature>
<dbReference type="InterPro" id="IPR027417">
    <property type="entry name" value="P-loop_NTPase"/>
</dbReference>
<dbReference type="SUPFAM" id="SSF52200">
    <property type="entry name" value="Toll/Interleukin receptor TIR domain"/>
    <property type="match status" value="1"/>
</dbReference>
<keyword evidence="1" id="KW-0433">Leucine-rich repeat</keyword>
<keyword evidence="6" id="KW-1133">Transmembrane helix</keyword>
<dbReference type="SUPFAM" id="SSF52058">
    <property type="entry name" value="L domain-like"/>
    <property type="match status" value="3"/>
</dbReference>
<dbReference type="InterPro" id="IPR055414">
    <property type="entry name" value="LRR_R13L4/SHOC2-like"/>
</dbReference>
<proteinExistence type="predicted"/>
<evidence type="ECO:0000256" key="4">
    <source>
        <dbReference type="ARBA" id="ARBA00023027"/>
    </source>
</evidence>
<dbReference type="Pfam" id="PF23282">
    <property type="entry name" value="WHD_ROQ1"/>
    <property type="match status" value="1"/>
</dbReference>
<dbReference type="Pfam" id="PF23598">
    <property type="entry name" value="LRR_14"/>
    <property type="match status" value="1"/>
</dbReference>
<dbReference type="PRINTS" id="PR00364">
    <property type="entry name" value="DISEASERSIST"/>
</dbReference>
<evidence type="ECO:0000313" key="9">
    <source>
        <dbReference type="Proteomes" id="UP001154282"/>
    </source>
</evidence>
<dbReference type="PANTHER" id="PTHR11017:SF570">
    <property type="entry name" value="DISEASE RESISTANCE PROTEIN (TIR-NBS CLASS)-RELATED"/>
    <property type="match status" value="1"/>
</dbReference>
<dbReference type="PANTHER" id="PTHR11017">
    <property type="entry name" value="LEUCINE-RICH REPEAT-CONTAINING PROTEIN"/>
    <property type="match status" value="1"/>
</dbReference>
<dbReference type="Gene3D" id="3.40.50.10140">
    <property type="entry name" value="Toll/interleukin-1 receptor homology (TIR) domain"/>
    <property type="match status" value="1"/>
</dbReference>
<evidence type="ECO:0000256" key="5">
    <source>
        <dbReference type="SAM" id="MobiDB-lite"/>
    </source>
</evidence>
<dbReference type="InterPro" id="IPR044974">
    <property type="entry name" value="Disease_R_plants"/>
</dbReference>
<dbReference type="InterPro" id="IPR035897">
    <property type="entry name" value="Toll_tir_struct_dom_sf"/>
</dbReference>
<dbReference type="PROSITE" id="PS50104">
    <property type="entry name" value="TIR"/>
    <property type="match status" value="1"/>
</dbReference>
<dbReference type="FunFam" id="3.40.50.10140:FF:000007">
    <property type="entry name" value="Disease resistance protein (TIR-NBS-LRR class)"/>
    <property type="match status" value="1"/>
</dbReference>